<dbReference type="GO" id="GO:0005524">
    <property type="term" value="F:ATP binding"/>
    <property type="evidence" value="ECO:0007669"/>
    <property type="project" value="UniProtKB-KW"/>
</dbReference>
<proteinExistence type="inferred from homology"/>
<feature type="domain" description="Replication factor C C-terminal" evidence="7">
    <location>
        <begin position="63"/>
        <end position="140"/>
    </location>
</feature>
<keyword evidence="9" id="KW-1185">Reference proteome</keyword>
<dbReference type="GO" id="GO:0006281">
    <property type="term" value="P:DNA repair"/>
    <property type="evidence" value="ECO:0007669"/>
    <property type="project" value="TreeGrafter"/>
</dbReference>
<dbReference type="GO" id="GO:0006261">
    <property type="term" value="P:DNA-templated DNA replication"/>
    <property type="evidence" value="ECO:0007669"/>
    <property type="project" value="TreeGrafter"/>
</dbReference>
<dbReference type="GO" id="GO:0003677">
    <property type="term" value="F:DNA binding"/>
    <property type="evidence" value="ECO:0007669"/>
    <property type="project" value="InterPro"/>
</dbReference>
<comment type="caution">
    <text evidence="8">The sequence shown here is derived from an EMBL/GenBank/DDBJ whole genome shotgun (WGS) entry which is preliminary data.</text>
</comment>
<dbReference type="GO" id="GO:0005634">
    <property type="term" value="C:nucleus"/>
    <property type="evidence" value="ECO:0007669"/>
    <property type="project" value="UniProtKB-SubCell"/>
</dbReference>
<evidence type="ECO:0000313" key="9">
    <source>
        <dbReference type="Proteomes" id="UP000541444"/>
    </source>
</evidence>
<organism evidence="8 9">
    <name type="scientific">Kingdonia uniflora</name>
    <dbReference type="NCBI Taxonomy" id="39325"/>
    <lineage>
        <taxon>Eukaryota</taxon>
        <taxon>Viridiplantae</taxon>
        <taxon>Streptophyta</taxon>
        <taxon>Embryophyta</taxon>
        <taxon>Tracheophyta</taxon>
        <taxon>Spermatophyta</taxon>
        <taxon>Magnoliopsida</taxon>
        <taxon>Ranunculales</taxon>
        <taxon>Circaeasteraceae</taxon>
        <taxon>Kingdonia</taxon>
    </lineage>
</organism>
<dbReference type="Proteomes" id="UP000541444">
    <property type="component" value="Unassembled WGS sequence"/>
</dbReference>
<evidence type="ECO:0000256" key="6">
    <source>
        <dbReference type="ARBA" id="ARBA00023242"/>
    </source>
</evidence>
<evidence type="ECO:0000256" key="1">
    <source>
        <dbReference type="ARBA" id="ARBA00004123"/>
    </source>
</evidence>
<gene>
    <name evidence="8" type="ORF">GIB67_014275</name>
</gene>
<dbReference type="OrthoDB" id="4199794at2759"/>
<name>A0A7J7M280_9MAGN</name>
<dbReference type="Gene3D" id="1.10.8.60">
    <property type="match status" value="1"/>
</dbReference>
<dbReference type="SUPFAM" id="SSF48019">
    <property type="entry name" value="post-AAA+ oligomerization domain-like"/>
    <property type="match status" value="1"/>
</dbReference>
<dbReference type="FunFam" id="1.10.8.60:FF:000032">
    <property type="entry name" value="Replication factor C subunit 4"/>
    <property type="match status" value="1"/>
</dbReference>
<dbReference type="InterPro" id="IPR008921">
    <property type="entry name" value="DNA_pol3_clamp-load_cplx_C"/>
</dbReference>
<dbReference type="InterPro" id="IPR050238">
    <property type="entry name" value="DNA_Rep/Repair_Clamp_Loader"/>
</dbReference>
<dbReference type="AlphaFoldDB" id="A0A7J7M280"/>
<dbReference type="EMBL" id="JACGCM010001825">
    <property type="protein sequence ID" value="KAF6148904.1"/>
    <property type="molecule type" value="Genomic_DNA"/>
</dbReference>
<keyword evidence="6" id="KW-0539">Nucleus</keyword>
<dbReference type="InterPro" id="IPR013748">
    <property type="entry name" value="Rep_factorC_C"/>
</dbReference>
<comment type="similarity">
    <text evidence="2">Belongs to the activator 1 small subunits family.</text>
</comment>
<dbReference type="Pfam" id="PF08542">
    <property type="entry name" value="Rep_fac_C"/>
    <property type="match status" value="1"/>
</dbReference>
<dbReference type="PANTHER" id="PTHR11669">
    <property type="entry name" value="REPLICATION FACTOR C / DNA POLYMERASE III GAMMA-TAU SUBUNIT"/>
    <property type="match status" value="1"/>
</dbReference>
<evidence type="ECO:0000259" key="7">
    <source>
        <dbReference type="Pfam" id="PF08542"/>
    </source>
</evidence>
<dbReference type="GO" id="GO:0005663">
    <property type="term" value="C:DNA replication factor C complex"/>
    <property type="evidence" value="ECO:0007669"/>
    <property type="project" value="TreeGrafter"/>
</dbReference>
<dbReference type="Gene3D" id="1.20.272.10">
    <property type="match status" value="1"/>
</dbReference>
<evidence type="ECO:0000256" key="5">
    <source>
        <dbReference type="ARBA" id="ARBA00022840"/>
    </source>
</evidence>
<accession>A0A7J7M280</accession>
<evidence type="ECO:0000256" key="2">
    <source>
        <dbReference type="ARBA" id="ARBA00005378"/>
    </source>
</evidence>
<evidence type="ECO:0000256" key="3">
    <source>
        <dbReference type="ARBA" id="ARBA00022705"/>
    </source>
</evidence>
<keyword evidence="4" id="KW-0547">Nucleotide-binding</keyword>
<evidence type="ECO:0000256" key="4">
    <source>
        <dbReference type="ARBA" id="ARBA00022741"/>
    </source>
</evidence>
<comment type="subcellular location">
    <subcellularLocation>
        <location evidence="1">Nucleus</location>
    </subcellularLocation>
</comment>
<dbReference type="GO" id="GO:0003689">
    <property type="term" value="F:DNA clamp loader activity"/>
    <property type="evidence" value="ECO:0007669"/>
    <property type="project" value="TreeGrafter"/>
</dbReference>
<sequence>MTSRVLHIFNEEGLDLDPHALLTLSSISQGDLRRAITYLQGAPCLFGSSISTKDLISVSGVVTPDVVQGFFAACKSGNFELANKEVNNVIAKGNPVSQMISRLFDVVVEANDLSDEQKVRIIKKMGKSDKRLIDGADEFL</sequence>
<dbReference type="PANTHER" id="PTHR11669:SF20">
    <property type="entry name" value="REPLICATION FACTOR C SUBUNIT 4"/>
    <property type="match status" value="1"/>
</dbReference>
<evidence type="ECO:0000313" key="8">
    <source>
        <dbReference type="EMBL" id="KAF6148904.1"/>
    </source>
</evidence>
<protein>
    <recommendedName>
        <fullName evidence="7">Replication factor C C-terminal domain-containing protein</fullName>
    </recommendedName>
</protein>
<keyword evidence="3" id="KW-0235">DNA replication</keyword>
<keyword evidence="5" id="KW-0067">ATP-binding</keyword>
<reference evidence="8 9" key="1">
    <citation type="journal article" date="2020" name="IScience">
        <title>Genome Sequencing of the Endangered Kingdonia uniflora (Circaeasteraceae, Ranunculales) Reveals Potential Mechanisms of Evolutionary Specialization.</title>
        <authorList>
            <person name="Sun Y."/>
            <person name="Deng T."/>
            <person name="Zhang A."/>
            <person name="Moore M.J."/>
            <person name="Landis J.B."/>
            <person name="Lin N."/>
            <person name="Zhang H."/>
            <person name="Zhang X."/>
            <person name="Huang J."/>
            <person name="Zhang X."/>
            <person name="Sun H."/>
            <person name="Wang H."/>
        </authorList>
    </citation>
    <scope>NUCLEOTIDE SEQUENCE [LARGE SCALE GENOMIC DNA]</scope>
    <source>
        <strain evidence="8">TB1705</strain>
        <tissue evidence="8">Leaf</tissue>
    </source>
</reference>